<dbReference type="OrthoDB" id="2426743at2759"/>
<dbReference type="InterPro" id="IPR031052">
    <property type="entry name" value="FHY3/FAR1"/>
</dbReference>
<evidence type="ECO:0000313" key="3">
    <source>
        <dbReference type="Proteomes" id="UP000266861"/>
    </source>
</evidence>
<reference evidence="2 3" key="1">
    <citation type="submission" date="2018-08" db="EMBL/GenBank/DDBJ databases">
        <title>Genome and evolution of the arbuscular mycorrhizal fungus Diversispora epigaea (formerly Glomus versiforme) and its bacterial endosymbionts.</title>
        <authorList>
            <person name="Sun X."/>
            <person name="Fei Z."/>
            <person name="Harrison M."/>
        </authorList>
    </citation>
    <scope>NUCLEOTIDE SEQUENCE [LARGE SCALE GENOMIC DNA]</scope>
    <source>
        <strain evidence="2 3">IT104</strain>
    </source>
</reference>
<evidence type="ECO:0000259" key="1">
    <source>
        <dbReference type="Pfam" id="PF03101"/>
    </source>
</evidence>
<evidence type="ECO:0000313" key="2">
    <source>
        <dbReference type="EMBL" id="RHZ82959.1"/>
    </source>
</evidence>
<protein>
    <recommendedName>
        <fullName evidence="1">FAR1 domain-containing protein</fullName>
    </recommendedName>
</protein>
<dbReference type="EMBL" id="PQFF01000095">
    <property type="protein sequence ID" value="RHZ82959.1"/>
    <property type="molecule type" value="Genomic_DNA"/>
</dbReference>
<accession>A0A397J3T4</accession>
<dbReference type="AlphaFoldDB" id="A0A397J3T4"/>
<dbReference type="STRING" id="1348612.A0A397J3T4"/>
<proteinExistence type="predicted"/>
<dbReference type="Pfam" id="PF03101">
    <property type="entry name" value="FAR1"/>
    <property type="match status" value="1"/>
</dbReference>
<dbReference type="Proteomes" id="UP000266861">
    <property type="component" value="Unassembled WGS sequence"/>
</dbReference>
<gene>
    <name evidence="2" type="ORF">Glove_102g42</name>
</gene>
<organism evidence="2 3">
    <name type="scientific">Diversispora epigaea</name>
    <dbReference type="NCBI Taxonomy" id="1348612"/>
    <lineage>
        <taxon>Eukaryota</taxon>
        <taxon>Fungi</taxon>
        <taxon>Fungi incertae sedis</taxon>
        <taxon>Mucoromycota</taxon>
        <taxon>Glomeromycotina</taxon>
        <taxon>Glomeromycetes</taxon>
        <taxon>Diversisporales</taxon>
        <taxon>Diversisporaceae</taxon>
        <taxon>Diversispora</taxon>
    </lineage>
</organism>
<comment type="caution">
    <text evidence="2">The sequence shown here is derived from an EMBL/GenBank/DDBJ whole genome shotgun (WGS) entry which is preliminary data.</text>
</comment>
<name>A0A397J3T4_9GLOM</name>
<dbReference type="PANTHER" id="PTHR31669:SF251">
    <property type="entry name" value="PROTEIN FAR1-RELATED SEQUENCE"/>
    <property type="match status" value="1"/>
</dbReference>
<keyword evidence="3" id="KW-1185">Reference proteome</keyword>
<dbReference type="PANTHER" id="PTHR31669">
    <property type="entry name" value="PROTEIN FAR1-RELATED SEQUENCE 10-RELATED"/>
    <property type="match status" value="1"/>
</dbReference>
<sequence length="222" mass="25948">MNNNDVHEYSLFAVSSSEEELSDVEQLQEEFRNSNSEDYLLFNLKTGDEFEDWNSVKRQVKNYAIELGFEVVKRRLEKNKYGEIVRHTFECKNSYQYRPKKKADTEDTRERESVKINCSWKINFGLTSGIIHITSICKEHNYPLLKNRNIASNHRLSAEMLEEIEFLVSVGCGVGPIICALQKRFPDEIIHPKNVYNAICLFQRGQKIMKTDAAETYEKLHQ</sequence>
<dbReference type="InterPro" id="IPR004330">
    <property type="entry name" value="FAR1_DNA_bnd_dom"/>
</dbReference>
<feature type="domain" description="FAR1" evidence="1">
    <location>
        <begin position="61"/>
        <end position="145"/>
    </location>
</feature>
<dbReference type="GO" id="GO:0006355">
    <property type="term" value="P:regulation of DNA-templated transcription"/>
    <property type="evidence" value="ECO:0007669"/>
    <property type="project" value="InterPro"/>
</dbReference>